<organism evidence="3 4">
    <name type="scientific">Aquaticitalea lipolytica</name>
    <dbReference type="NCBI Taxonomy" id="1247562"/>
    <lineage>
        <taxon>Bacteria</taxon>
        <taxon>Pseudomonadati</taxon>
        <taxon>Bacteroidota</taxon>
        <taxon>Flavobacteriia</taxon>
        <taxon>Flavobacteriales</taxon>
        <taxon>Flavobacteriaceae</taxon>
        <taxon>Aquaticitalea</taxon>
    </lineage>
</organism>
<dbReference type="AlphaFoldDB" id="A0A8J2TTP7"/>
<dbReference type="EMBL" id="BMIC01000005">
    <property type="protein sequence ID" value="GFZ90337.1"/>
    <property type="molecule type" value="Genomic_DNA"/>
</dbReference>
<feature type="domain" description="TonB C-terminal" evidence="2">
    <location>
        <begin position="195"/>
        <end position="263"/>
    </location>
</feature>
<evidence type="ECO:0000313" key="3">
    <source>
        <dbReference type="EMBL" id="GFZ90337.1"/>
    </source>
</evidence>
<protein>
    <recommendedName>
        <fullName evidence="2">TonB C-terminal domain-containing protein</fullName>
    </recommendedName>
</protein>
<evidence type="ECO:0000313" key="4">
    <source>
        <dbReference type="Proteomes" id="UP000598120"/>
    </source>
</evidence>
<gene>
    <name evidence="3" type="ORF">GCM10011531_22420</name>
</gene>
<evidence type="ECO:0000256" key="1">
    <source>
        <dbReference type="SAM" id="Phobius"/>
    </source>
</evidence>
<dbReference type="Gene3D" id="3.30.1150.10">
    <property type="match status" value="1"/>
</dbReference>
<feature type="transmembrane region" description="Helical" evidence="1">
    <location>
        <begin position="34"/>
        <end position="51"/>
    </location>
</feature>
<keyword evidence="4" id="KW-1185">Reference proteome</keyword>
<dbReference type="Pfam" id="PF03544">
    <property type="entry name" value="TonB_C"/>
    <property type="match status" value="1"/>
</dbReference>
<dbReference type="InterPro" id="IPR037682">
    <property type="entry name" value="TonB_C"/>
</dbReference>
<proteinExistence type="predicted"/>
<accession>A0A8J2TTP7</accession>
<dbReference type="RefSeq" id="WP_188606480.1">
    <property type="nucleotide sequence ID" value="NZ_BMIC01000005.1"/>
</dbReference>
<evidence type="ECO:0000259" key="2">
    <source>
        <dbReference type="Pfam" id="PF03544"/>
    </source>
</evidence>
<reference evidence="3 4" key="1">
    <citation type="journal article" date="2014" name="Int. J. Syst. Evol. Microbiol.">
        <title>Complete genome sequence of Corynebacterium casei LMG S-19264T (=DSM 44701T), isolated from a smear-ripened cheese.</title>
        <authorList>
            <consortium name="US DOE Joint Genome Institute (JGI-PGF)"/>
            <person name="Walter F."/>
            <person name="Albersmeier A."/>
            <person name="Kalinowski J."/>
            <person name="Ruckert C."/>
        </authorList>
    </citation>
    <scope>NUCLEOTIDE SEQUENCE [LARGE SCALE GENOMIC DNA]</scope>
    <source>
        <strain evidence="3 4">CGMCC 1.15295</strain>
    </source>
</reference>
<keyword evidence="1" id="KW-0472">Membrane</keyword>
<dbReference type="GO" id="GO:0055085">
    <property type="term" value="P:transmembrane transport"/>
    <property type="evidence" value="ECO:0007669"/>
    <property type="project" value="InterPro"/>
</dbReference>
<sequence>MKNLKNTTNVAGQSNKNIVKSQKHDVNLQKNSTLYFQVGLILCLLATYGLFEMKFETQLAKLAQVAPIDENSEYFADKFKVFEAVPQKREVKPKAVKLADNNLKPVDNDYNDELITDILTPDDITTDKPTDVGDLKPTIETPEDIQPPFSIIGVEKVPVYPGCESATTNEERLQCMSDKLTKLIQKKFNTELAHDLGLSGTQKIYVAFKIDKNGMVTDVRARAPHNQLEKEALRLTTKIPKMTPGKQRNIPVDVLYNLPIVFQVQ</sequence>
<keyword evidence="1" id="KW-1133">Transmembrane helix</keyword>
<dbReference type="Proteomes" id="UP000598120">
    <property type="component" value="Unassembled WGS sequence"/>
</dbReference>
<dbReference type="SUPFAM" id="SSF74653">
    <property type="entry name" value="TolA/TonB C-terminal domain"/>
    <property type="match status" value="1"/>
</dbReference>
<comment type="caution">
    <text evidence="3">The sequence shown here is derived from an EMBL/GenBank/DDBJ whole genome shotgun (WGS) entry which is preliminary data.</text>
</comment>
<keyword evidence="1" id="KW-0812">Transmembrane</keyword>
<name>A0A8J2TTP7_9FLAO</name>